<gene>
    <name evidence="3" type="ORF">ERS450000_03067</name>
</gene>
<dbReference type="EMBL" id="LN868938">
    <property type="protein sequence ID" value="CRY78712.1"/>
    <property type="molecule type" value="Genomic_DNA"/>
</dbReference>
<dbReference type="PANTHER" id="PTHR36933">
    <property type="entry name" value="SLL0788 PROTEIN"/>
    <property type="match status" value="1"/>
</dbReference>
<proteinExistence type="predicted"/>
<evidence type="ECO:0000256" key="1">
    <source>
        <dbReference type="SAM" id="Phobius"/>
    </source>
</evidence>
<dbReference type="Pfam" id="PF03713">
    <property type="entry name" value="DUF305"/>
    <property type="match status" value="1"/>
</dbReference>
<sequence>METSAEQGFGAQVRRQRGALLVLGALGAILLGIAIGALIRLPLDGDPQPDPNAVDIGFLQDMSVHHTQAVEMAGIALLRSTDTEVRRIAYDILTTQQSQVGRMQGWLQLWDQPVQAVDGYMGWMAETGGHGHGGQADGDSGPVSAMPGMATREELTALRDASSPAADTLFLSLMLRHHQGGMPMMEYAAEHAATTAVRTLAAGMVASQRNESDLLTTMLTARGGTPLPLN</sequence>
<evidence type="ECO:0000313" key="4">
    <source>
        <dbReference type="Proteomes" id="UP000057820"/>
    </source>
</evidence>
<dbReference type="PANTHER" id="PTHR36933:SF1">
    <property type="entry name" value="SLL0788 PROTEIN"/>
    <property type="match status" value="1"/>
</dbReference>
<dbReference type="InterPro" id="IPR005183">
    <property type="entry name" value="DUF305_CopM-like"/>
</dbReference>
<dbReference type="RefSeq" id="WP_060593001.1">
    <property type="nucleotide sequence ID" value="NZ_CAACYE020000001.1"/>
</dbReference>
<feature type="domain" description="DUF305" evidence="2">
    <location>
        <begin position="55"/>
        <end position="219"/>
    </location>
</feature>
<evidence type="ECO:0000259" key="2">
    <source>
        <dbReference type="Pfam" id="PF03713"/>
    </source>
</evidence>
<protein>
    <submittedName>
        <fullName evidence="3">Uncharacterized protein conserved in bacteria</fullName>
    </submittedName>
</protein>
<dbReference type="AlphaFoldDB" id="A0A0H5NTB2"/>
<reference evidence="4" key="1">
    <citation type="submission" date="2015-03" db="EMBL/GenBank/DDBJ databases">
        <authorList>
            <consortium name="Pathogen Informatics"/>
        </authorList>
    </citation>
    <scope>NUCLEOTIDE SEQUENCE [LARGE SCALE GENOMIC DNA]</scope>
    <source>
        <strain evidence="4">NCTC11134</strain>
    </source>
</reference>
<name>A0A0H5NTB2_NOCFR</name>
<feature type="transmembrane region" description="Helical" evidence="1">
    <location>
        <begin position="20"/>
        <end position="39"/>
    </location>
</feature>
<dbReference type="InterPro" id="IPR012347">
    <property type="entry name" value="Ferritin-like"/>
</dbReference>
<keyword evidence="1" id="KW-0812">Transmembrane</keyword>
<dbReference type="Proteomes" id="UP000057820">
    <property type="component" value="Chromosome 1"/>
</dbReference>
<accession>A0A0H5NTB2</accession>
<organism evidence="3 4">
    <name type="scientific">Nocardia farcinica</name>
    <dbReference type="NCBI Taxonomy" id="37329"/>
    <lineage>
        <taxon>Bacteria</taxon>
        <taxon>Bacillati</taxon>
        <taxon>Actinomycetota</taxon>
        <taxon>Actinomycetes</taxon>
        <taxon>Mycobacteriales</taxon>
        <taxon>Nocardiaceae</taxon>
        <taxon>Nocardia</taxon>
    </lineage>
</organism>
<dbReference type="KEGG" id="nfr:ERS450000_03067"/>
<evidence type="ECO:0000313" key="3">
    <source>
        <dbReference type="EMBL" id="CRY78712.1"/>
    </source>
</evidence>
<dbReference type="Gene3D" id="1.20.1260.10">
    <property type="match status" value="1"/>
</dbReference>
<keyword evidence="1" id="KW-1133">Transmembrane helix</keyword>
<keyword evidence="1" id="KW-0472">Membrane</keyword>